<sequence length="203" mass="23876">MTRLTILLYFLSCSARSVVQDLLSLSVPYEKNRITSYGLIENDSNLVHGLLEVEGALVGSSRTEKDCSQFDNDRVKLLLRLMQKGSWYFLDQRFLYETEFEEGEGEGAFEMQEDLFNHIVWAPRIWRPWCFLFDCIERPNKMGFPYWSRRKISYSLAKRYVTMKEGLSGTELTRWLSRGNACFFHILELNSMEEYVTTETPKN</sequence>
<evidence type="ECO:0000313" key="9">
    <source>
        <dbReference type="Proteomes" id="UP000224567"/>
    </source>
</evidence>
<name>A0A2G2VNE9_CAPBA</name>
<feature type="signal peptide" evidence="7">
    <location>
        <begin position="1"/>
        <end position="15"/>
    </location>
</feature>
<dbReference type="Proteomes" id="UP000224567">
    <property type="component" value="Unassembled WGS sequence"/>
</dbReference>
<dbReference type="EMBL" id="MLFT02000011">
    <property type="protein sequence ID" value="PHT34501.1"/>
    <property type="molecule type" value="Genomic_DNA"/>
</dbReference>
<evidence type="ECO:0000256" key="6">
    <source>
        <dbReference type="ARBA" id="ARBA00022840"/>
    </source>
</evidence>
<dbReference type="PANTHER" id="PTHR33078">
    <property type="entry name" value="PROTEIN YCF2-RELATED"/>
    <property type="match status" value="1"/>
</dbReference>
<evidence type="ECO:0000256" key="3">
    <source>
        <dbReference type="ARBA" id="ARBA00009361"/>
    </source>
</evidence>
<evidence type="ECO:0008006" key="10">
    <source>
        <dbReference type="Google" id="ProtNLM"/>
    </source>
</evidence>
<keyword evidence="6" id="KW-0067">ATP-binding</keyword>
<evidence type="ECO:0000256" key="4">
    <source>
        <dbReference type="ARBA" id="ARBA00022640"/>
    </source>
</evidence>
<reference evidence="8 9" key="1">
    <citation type="journal article" date="2017" name="Genome Biol.">
        <title>New reference genome sequences of hot pepper reveal the massive evolution of plant disease-resistance genes by retroduplication.</title>
        <authorList>
            <person name="Kim S."/>
            <person name="Park J."/>
            <person name="Yeom S.I."/>
            <person name="Kim Y.M."/>
            <person name="Seo E."/>
            <person name="Kim K.T."/>
            <person name="Kim M.S."/>
            <person name="Lee J.M."/>
            <person name="Cheong K."/>
            <person name="Shin H.S."/>
            <person name="Kim S.B."/>
            <person name="Han K."/>
            <person name="Lee J."/>
            <person name="Park M."/>
            <person name="Lee H.A."/>
            <person name="Lee H.Y."/>
            <person name="Lee Y."/>
            <person name="Oh S."/>
            <person name="Lee J.H."/>
            <person name="Choi E."/>
            <person name="Choi E."/>
            <person name="Lee S.E."/>
            <person name="Jeon J."/>
            <person name="Kim H."/>
            <person name="Choi G."/>
            <person name="Song H."/>
            <person name="Lee J."/>
            <person name="Lee S.C."/>
            <person name="Kwon J.K."/>
            <person name="Lee H.Y."/>
            <person name="Koo N."/>
            <person name="Hong Y."/>
            <person name="Kim R.W."/>
            <person name="Kang W.H."/>
            <person name="Huh J.H."/>
            <person name="Kang B.C."/>
            <person name="Yang T.J."/>
            <person name="Lee Y.H."/>
            <person name="Bennetzen J.L."/>
            <person name="Choi D."/>
        </authorList>
    </citation>
    <scope>NUCLEOTIDE SEQUENCE [LARGE SCALE GENOMIC DNA]</scope>
    <source>
        <strain evidence="9">cv. PBC81</strain>
    </source>
</reference>
<gene>
    <name evidence="8" type="ORF">CQW23_26301</name>
</gene>
<keyword evidence="9" id="KW-1185">Reference proteome</keyword>
<accession>A0A2G2VNE9</accession>
<comment type="similarity">
    <text evidence="3">Belongs to the Ycf2 family.</text>
</comment>
<dbReference type="GO" id="GO:0009536">
    <property type="term" value="C:plastid"/>
    <property type="evidence" value="ECO:0007669"/>
    <property type="project" value="UniProtKB-SubCell"/>
</dbReference>
<evidence type="ECO:0000256" key="1">
    <source>
        <dbReference type="ARBA" id="ARBA00002329"/>
    </source>
</evidence>
<comment type="function">
    <text evidence="1">Probable ATPase of unknown function. Its presence in a non-photosynthetic plant (Epifagus virginiana) and experiments in tobacco indicate that it has an essential function which is probably not related to photosynthesis.</text>
</comment>
<comment type="subcellular location">
    <subcellularLocation>
        <location evidence="2">Plastid</location>
    </subcellularLocation>
</comment>
<organism evidence="8 9">
    <name type="scientific">Capsicum baccatum</name>
    <name type="common">Peruvian pepper</name>
    <dbReference type="NCBI Taxonomy" id="33114"/>
    <lineage>
        <taxon>Eukaryota</taxon>
        <taxon>Viridiplantae</taxon>
        <taxon>Streptophyta</taxon>
        <taxon>Embryophyta</taxon>
        <taxon>Tracheophyta</taxon>
        <taxon>Spermatophyta</taxon>
        <taxon>Magnoliopsida</taxon>
        <taxon>eudicotyledons</taxon>
        <taxon>Gunneridae</taxon>
        <taxon>Pentapetalae</taxon>
        <taxon>asterids</taxon>
        <taxon>lamiids</taxon>
        <taxon>Solanales</taxon>
        <taxon>Solanaceae</taxon>
        <taxon>Solanoideae</taxon>
        <taxon>Capsiceae</taxon>
        <taxon>Capsicum</taxon>
    </lineage>
</organism>
<evidence type="ECO:0000256" key="2">
    <source>
        <dbReference type="ARBA" id="ARBA00004474"/>
    </source>
</evidence>
<protein>
    <recommendedName>
        <fullName evidence="10">Protein Ycf2</fullName>
    </recommendedName>
</protein>
<keyword evidence="7" id="KW-0732">Signal</keyword>
<keyword evidence="5" id="KW-0547">Nucleotide-binding</keyword>
<evidence type="ECO:0000256" key="5">
    <source>
        <dbReference type="ARBA" id="ARBA00022741"/>
    </source>
</evidence>
<evidence type="ECO:0000256" key="7">
    <source>
        <dbReference type="SAM" id="SignalP"/>
    </source>
</evidence>
<dbReference type="OrthoDB" id="1909036at2759"/>
<dbReference type="AlphaFoldDB" id="A0A2G2VNE9"/>
<dbReference type="STRING" id="33114.A0A2G2VNE9"/>
<dbReference type="PANTHER" id="PTHR33078:SF100">
    <property type="entry name" value="PROTEIN YCF2"/>
    <property type="match status" value="1"/>
</dbReference>
<proteinExistence type="inferred from homology"/>
<dbReference type="GO" id="GO:0005524">
    <property type="term" value="F:ATP binding"/>
    <property type="evidence" value="ECO:0007669"/>
    <property type="project" value="UniProtKB-KW"/>
</dbReference>
<keyword evidence="4" id="KW-0934">Plastid</keyword>
<evidence type="ECO:0000313" key="8">
    <source>
        <dbReference type="EMBL" id="PHT34501.1"/>
    </source>
</evidence>
<reference evidence="9" key="2">
    <citation type="journal article" date="2017" name="J. Anim. Genet.">
        <title>Multiple reference genome sequences of hot pepper reveal the massive evolution of plant disease resistance genes by retroduplication.</title>
        <authorList>
            <person name="Kim S."/>
            <person name="Park J."/>
            <person name="Yeom S.-I."/>
            <person name="Kim Y.-M."/>
            <person name="Seo E."/>
            <person name="Kim K.-T."/>
            <person name="Kim M.-S."/>
            <person name="Lee J.M."/>
            <person name="Cheong K."/>
            <person name="Shin H.-S."/>
            <person name="Kim S.-B."/>
            <person name="Han K."/>
            <person name="Lee J."/>
            <person name="Park M."/>
            <person name="Lee H.-A."/>
            <person name="Lee H.-Y."/>
            <person name="Lee Y."/>
            <person name="Oh S."/>
            <person name="Lee J.H."/>
            <person name="Choi E."/>
            <person name="Choi E."/>
            <person name="Lee S.E."/>
            <person name="Jeon J."/>
            <person name="Kim H."/>
            <person name="Choi G."/>
            <person name="Song H."/>
            <person name="Lee J."/>
            <person name="Lee S.-C."/>
            <person name="Kwon J.-K."/>
            <person name="Lee H.-Y."/>
            <person name="Koo N."/>
            <person name="Hong Y."/>
            <person name="Kim R.W."/>
            <person name="Kang W.-H."/>
            <person name="Huh J.H."/>
            <person name="Kang B.-C."/>
            <person name="Yang T.-J."/>
            <person name="Lee Y.-H."/>
            <person name="Bennetzen J.L."/>
            <person name="Choi D."/>
        </authorList>
    </citation>
    <scope>NUCLEOTIDE SEQUENCE [LARGE SCALE GENOMIC DNA]</scope>
    <source>
        <strain evidence="9">cv. PBC81</strain>
    </source>
</reference>
<comment type="caution">
    <text evidence="8">The sequence shown here is derived from an EMBL/GenBank/DDBJ whole genome shotgun (WGS) entry which is preliminary data.</text>
</comment>
<feature type="chain" id="PRO_5013646382" description="Protein Ycf2" evidence="7">
    <location>
        <begin position="16"/>
        <end position="203"/>
    </location>
</feature>